<sequence>MRENVDLLSGDIQDSYQAEDQTIDKIWTACGLTSRKDGGYSNVLKTENIPVSTEIPDDPRTRPIEDQQEADVKLDDEDIAMPSITEELPCTTASKKEDKCLRGKLVEDISSSELEAAIKEQQKRGKKLKRKMSTMELARQNQLAYKRFINKKIPKILKAIAQPNTHDLDLTSVVKNLQDELHRLKIQVENLEESHKTCVSSLKSLGLVHRKRLLLPENDQSGHVAFSAHISSGFTAASLGKGHEVVYDVSDTNVGNGYDNVTGTFRAPSAGVYGFTWTICADNHGEIQVELVINGRQRGVNHVDTEISNDLDCSTAFVIEKVNVGDFVFIRSTIAGEGLFMSDGRARWAFSGWKLF</sequence>
<dbReference type="Gene3D" id="2.60.120.40">
    <property type="match status" value="1"/>
</dbReference>
<gene>
    <name evidence="6" type="ORF">MGAL_10B076628</name>
</gene>
<organism evidence="6 7">
    <name type="scientific">Mytilus galloprovincialis</name>
    <name type="common">Mediterranean mussel</name>
    <dbReference type="NCBI Taxonomy" id="29158"/>
    <lineage>
        <taxon>Eukaryota</taxon>
        <taxon>Metazoa</taxon>
        <taxon>Spiralia</taxon>
        <taxon>Lophotrochozoa</taxon>
        <taxon>Mollusca</taxon>
        <taxon>Bivalvia</taxon>
        <taxon>Autobranchia</taxon>
        <taxon>Pteriomorphia</taxon>
        <taxon>Mytilida</taxon>
        <taxon>Mytiloidea</taxon>
        <taxon>Mytilidae</taxon>
        <taxon>Mytilinae</taxon>
        <taxon>Mytilus</taxon>
    </lineage>
</organism>
<evidence type="ECO:0000256" key="2">
    <source>
        <dbReference type="ARBA" id="ARBA00022525"/>
    </source>
</evidence>
<dbReference type="PANTHER" id="PTHR22923:SF116">
    <property type="entry name" value="C1Q DOMAIN-CONTAINING PROTEIN"/>
    <property type="match status" value="1"/>
</dbReference>
<evidence type="ECO:0000256" key="1">
    <source>
        <dbReference type="ARBA" id="ARBA00004613"/>
    </source>
</evidence>
<name>A0A8B6GP99_MYTGA</name>
<evidence type="ECO:0000313" key="6">
    <source>
        <dbReference type="EMBL" id="VDI66953.1"/>
    </source>
</evidence>
<dbReference type="InterPro" id="IPR050822">
    <property type="entry name" value="Cerebellin_Synaptic_Org"/>
</dbReference>
<protein>
    <recommendedName>
        <fullName evidence="5">C1q domain-containing protein</fullName>
    </recommendedName>
</protein>
<evidence type="ECO:0000256" key="4">
    <source>
        <dbReference type="SAM" id="Coils"/>
    </source>
</evidence>
<comment type="caution">
    <text evidence="6">The sequence shown here is derived from an EMBL/GenBank/DDBJ whole genome shotgun (WGS) entry which is preliminary data.</text>
</comment>
<keyword evidence="2" id="KW-0964">Secreted</keyword>
<dbReference type="PANTHER" id="PTHR22923">
    <property type="entry name" value="CEREBELLIN-RELATED"/>
    <property type="match status" value="1"/>
</dbReference>
<keyword evidence="7" id="KW-1185">Reference proteome</keyword>
<dbReference type="InterPro" id="IPR008983">
    <property type="entry name" value="Tumour_necrosis_fac-like_dom"/>
</dbReference>
<keyword evidence="4" id="KW-0175">Coiled coil</keyword>
<dbReference type="Pfam" id="PF00386">
    <property type="entry name" value="C1q"/>
    <property type="match status" value="1"/>
</dbReference>
<evidence type="ECO:0000256" key="3">
    <source>
        <dbReference type="ARBA" id="ARBA00022729"/>
    </source>
</evidence>
<evidence type="ECO:0000313" key="7">
    <source>
        <dbReference type="Proteomes" id="UP000596742"/>
    </source>
</evidence>
<comment type="subcellular location">
    <subcellularLocation>
        <location evidence="1">Secreted</location>
    </subcellularLocation>
</comment>
<dbReference type="PROSITE" id="PS50871">
    <property type="entry name" value="C1Q"/>
    <property type="match status" value="1"/>
</dbReference>
<dbReference type="Proteomes" id="UP000596742">
    <property type="component" value="Unassembled WGS sequence"/>
</dbReference>
<feature type="coiled-coil region" evidence="4">
    <location>
        <begin position="111"/>
        <end position="138"/>
    </location>
</feature>
<dbReference type="SMART" id="SM00110">
    <property type="entry name" value="C1Q"/>
    <property type="match status" value="1"/>
</dbReference>
<dbReference type="SUPFAM" id="SSF49842">
    <property type="entry name" value="TNF-like"/>
    <property type="match status" value="1"/>
</dbReference>
<accession>A0A8B6GP99</accession>
<feature type="domain" description="C1q" evidence="5">
    <location>
        <begin position="219"/>
        <end position="356"/>
    </location>
</feature>
<dbReference type="InterPro" id="IPR001073">
    <property type="entry name" value="C1q_dom"/>
</dbReference>
<proteinExistence type="predicted"/>
<dbReference type="AlphaFoldDB" id="A0A8B6GP99"/>
<evidence type="ECO:0000259" key="5">
    <source>
        <dbReference type="PROSITE" id="PS50871"/>
    </source>
</evidence>
<keyword evidence="3" id="KW-0732">Signal</keyword>
<dbReference type="EMBL" id="UYJE01008757">
    <property type="protein sequence ID" value="VDI66953.1"/>
    <property type="molecule type" value="Genomic_DNA"/>
</dbReference>
<dbReference type="GO" id="GO:0005576">
    <property type="term" value="C:extracellular region"/>
    <property type="evidence" value="ECO:0007669"/>
    <property type="project" value="UniProtKB-SubCell"/>
</dbReference>
<reference evidence="6" key="1">
    <citation type="submission" date="2018-11" db="EMBL/GenBank/DDBJ databases">
        <authorList>
            <person name="Alioto T."/>
            <person name="Alioto T."/>
        </authorList>
    </citation>
    <scope>NUCLEOTIDE SEQUENCE</scope>
</reference>
<dbReference type="OrthoDB" id="6056665at2759"/>